<name>B3VM70_9CAUD</name>
<keyword evidence="2" id="KW-1185">Reference proteome</keyword>
<dbReference type="OrthoDB" id="34656at10239"/>
<dbReference type="RefSeq" id="YP_002003401.1">
    <property type="nucleotide sequence ID" value="NC_011039.1"/>
</dbReference>
<evidence type="ECO:0000313" key="2">
    <source>
        <dbReference type="Proteomes" id="UP000000621"/>
    </source>
</evidence>
<sequence length="120" mass="13214">MGNGRIRNVYEPKNLQYLEDAEHRVTDQFRGTGFPLYGTVTWINRDGNSQAVKLLSVTNSLGEIKLVELTGDIARVLGLKIGHGGVIVDGYGMSPLTQIQHMLNYKIGLSVAVRELSESI</sequence>
<dbReference type="Proteomes" id="UP000000621">
    <property type="component" value="Segment"/>
</dbReference>
<dbReference type="EMBL" id="EU770222">
    <property type="protein sequence ID" value="ACF05140.1"/>
    <property type="molecule type" value="Genomic_DNA"/>
</dbReference>
<gene>
    <name evidence="1" type="ORF">PREDATOR_43</name>
</gene>
<protein>
    <submittedName>
        <fullName evidence="1">Uncharacterized protein</fullName>
    </submittedName>
</protein>
<proteinExistence type="predicted"/>
<reference evidence="1 2" key="1">
    <citation type="submission" date="2008-05" db="EMBL/GenBank/DDBJ databases">
        <authorList>
            <person name="Weber R.J."/>
            <person name="Jacobs-Sera D."/>
            <person name="Houtz J."/>
            <person name="Hendrix R.W."/>
            <person name="Hatfull G.H."/>
        </authorList>
    </citation>
    <scope>NUCLEOTIDE SEQUENCE [LARGE SCALE GENOMIC DNA]</scope>
</reference>
<dbReference type="KEGG" id="vg:6450109"/>
<organism evidence="1 2">
    <name type="scientific">Mycobacterium phage Predator</name>
    <dbReference type="NCBI Taxonomy" id="543153"/>
    <lineage>
        <taxon>Viruses</taxon>
        <taxon>Duplodnaviria</taxon>
        <taxon>Heunggongvirae</taxon>
        <taxon>Uroviricota</taxon>
        <taxon>Caudoviricetes</taxon>
        <taxon>Predatorvirus</taxon>
        <taxon>Predatorvirus predator</taxon>
    </lineage>
</organism>
<evidence type="ECO:0000313" key="1">
    <source>
        <dbReference type="EMBL" id="ACF05140.1"/>
    </source>
</evidence>
<accession>B3VM70</accession>